<comment type="similarity">
    <text evidence="1">Belongs to the helicase family.</text>
</comment>
<dbReference type="EC" id="5.6.2.3" evidence="1"/>
<keyword evidence="1" id="KW-0233">DNA recombination</keyword>
<dbReference type="PANTHER" id="PTHR10492:SF57">
    <property type="entry name" value="ATP-DEPENDENT DNA HELICASE"/>
    <property type="match status" value="1"/>
</dbReference>
<protein>
    <recommendedName>
        <fullName evidence="1">ATP-dependent DNA helicase</fullName>
        <ecNumber evidence="1">5.6.2.3</ecNumber>
    </recommendedName>
</protein>
<keyword evidence="1" id="KW-0227">DNA damage</keyword>
<comment type="caution">
    <text evidence="3">The sequence shown here is derived from an EMBL/GenBank/DDBJ whole genome shotgun (WGS) entry which is preliminary data.</text>
</comment>
<dbReference type="Gene3D" id="3.40.50.300">
    <property type="entry name" value="P-loop containing nucleotide triphosphate hydrolases"/>
    <property type="match status" value="1"/>
</dbReference>
<name>A0ABR1D424_NECAM</name>
<comment type="cofactor">
    <cofactor evidence="1">
        <name>Mg(2+)</name>
        <dbReference type="ChEBI" id="CHEBI:18420"/>
    </cofactor>
</comment>
<evidence type="ECO:0000256" key="1">
    <source>
        <dbReference type="RuleBase" id="RU363044"/>
    </source>
</evidence>
<proteinExistence type="inferred from homology"/>
<dbReference type="PANTHER" id="PTHR10492">
    <property type="match status" value="1"/>
</dbReference>
<comment type="catalytic activity">
    <reaction evidence="1">
        <text>ATP + H2O = ADP + phosphate + H(+)</text>
        <dbReference type="Rhea" id="RHEA:13065"/>
        <dbReference type="ChEBI" id="CHEBI:15377"/>
        <dbReference type="ChEBI" id="CHEBI:15378"/>
        <dbReference type="ChEBI" id="CHEBI:30616"/>
        <dbReference type="ChEBI" id="CHEBI:43474"/>
        <dbReference type="ChEBI" id="CHEBI:456216"/>
        <dbReference type="EC" id="5.6.2.3"/>
    </reaction>
</comment>
<evidence type="ECO:0000259" key="2">
    <source>
        <dbReference type="Pfam" id="PF05970"/>
    </source>
</evidence>
<keyword evidence="1" id="KW-0378">Hydrolase</keyword>
<accession>A0ABR1D424</accession>
<organism evidence="3 4">
    <name type="scientific">Necator americanus</name>
    <name type="common">Human hookworm</name>
    <dbReference type="NCBI Taxonomy" id="51031"/>
    <lineage>
        <taxon>Eukaryota</taxon>
        <taxon>Metazoa</taxon>
        <taxon>Ecdysozoa</taxon>
        <taxon>Nematoda</taxon>
        <taxon>Chromadorea</taxon>
        <taxon>Rhabditida</taxon>
        <taxon>Rhabditina</taxon>
        <taxon>Rhabditomorpha</taxon>
        <taxon>Strongyloidea</taxon>
        <taxon>Ancylostomatidae</taxon>
        <taxon>Bunostominae</taxon>
        <taxon>Necator</taxon>
    </lineage>
</organism>
<keyword evidence="1" id="KW-0234">DNA repair</keyword>
<evidence type="ECO:0000313" key="3">
    <source>
        <dbReference type="EMBL" id="KAK6744903.1"/>
    </source>
</evidence>
<feature type="domain" description="DNA helicase Pif1-like DEAD-box helicase" evidence="2">
    <location>
        <begin position="47"/>
        <end position="188"/>
    </location>
</feature>
<keyword evidence="4" id="KW-1185">Reference proteome</keyword>
<sequence>MADDCIVDVVDRMLLFSGDLAQILVPPVNQRPSLSDVPVDYRQHERQRCHVLCVAWTGVAANLQPNAKTFTSAFKLNIVDRNRTSLMKRQQKETRQLMPTEIIIWNEISTTPKCALVAVDGLLCDTVQNDRPFGSKLYIIGGDFRQVFPIVEYGQRDDFVDSFVTKSVLRPVLKIHRVQVNIRAREAGLEWANFLLDKSNGNINDGEGRVQILEELRRQGSVVTEVFGEFISAGDTNLYEQAILAPTTISVRQPNNEALKRLCTCGPQDVRIYKRTVDEALESRRKLR</sequence>
<dbReference type="InterPro" id="IPR027417">
    <property type="entry name" value="P-loop_NTPase"/>
</dbReference>
<dbReference type="Proteomes" id="UP001303046">
    <property type="component" value="Unassembled WGS sequence"/>
</dbReference>
<keyword evidence="1" id="KW-0347">Helicase</keyword>
<dbReference type="InterPro" id="IPR010285">
    <property type="entry name" value="DNA_helicase_pif1-like_DEAD"/>
</dbReference>
<keyword evidence="1" id="KW-0547">Nucleotide-binding</keyword>
<evidence type="ECO:0000313" key="4">
    <source>
        <dbReference type="Proteomes" id="UP001303046"/>
    </source>
</evidence>
<dbReference type="EMBL" id="JAVFWL010000003">
    <property type="protein sequence ID" value="KAK6744903.1"/>
    <property type="molecule type" value="Genomic_DNA"/>
</dbReference>
<gene>
    <name evidence="3" type="primary">Necator_chrIII.g12318</name>
    <name evidence="3" type="ORF">RB195_011552</name>
</gene>
<dbReference type="Pfam" id="PF05970">
    <property type="entry name" value="PIF1"/>
    <property type="match status" value="1"/>
</dbReference>
<reference evidence="3 4" key="1">
    <citation type="submission" date="2023-08" db="EMBL/GenBank/DDBJ databases">
        <title>A Necator americanus chromosomal reference genome.</title>
        <authorList>
            <person name="Ilik V."/>
            <person name="Petrzelkova K.J."/>
            <person name="Pardy F."/>
            <person name="Fuh T."/>
            <person name="Niatou-Singa F.S."/>
            <person name="Gouil Q."/>
            <person name="Baker L."/>
            <person name="Ritchie M.E."/>
            <person name="Jex A.R."/>
            <person name="Gazzola D."/>
            <person name="Li H."/>
            <person name="Toshio Fujiwara R."/>
            <person name="Zhan B."/>
            <person name="Aroian R.V."/>
            <person name="Pafco B."/>
            <person name="Schwarz E.M."/>
        </authorList>
    </citation>
    <scope>NUCLEOTIDE SEQUENCE [LARGE SCALE GENOMIC DNA]</scope>
    <source>
        <strain evidence="3 4">Aroian</strain>
        <tissue evidence="3">Whole animal</tissue>
    </source>
</reference>
<keyword evidence="1" id="KW-0067">ATP-binding</keyword>